<protein>
    <submittedName>
        <fullName evidence="3">GfdT protein</fullName>
    </submittedName>
</protein>
<evidence type="ECO:0000313" key="4">
    <source>
        <dbReference type="Proteomes" id="UP000671845"/>
    </source>
</evidence>
<dbReference type="EMBL" id="CP053383">
    <property type="protein sequence ID" value="QTP60186.1"/>
    <property type="molecule type" value="Genomic_DNA"/>
</dbReference>
<dbReference type="RefSeq" id="WP_209473700.1">
    <property type="nucleotide sequence ID" value="NZ_CP053383.1"/>
</dbReference>
<evidence type="ECO:0000313" key="3">
    <source>
        <dbReference type="EMBL" id="QTP60186.1"/>
    </source>
</evidence>
<dbReference type="InterPro" id="IPR019494">
    <property type="entry name" value="FIST_C"/>
</dbReference>
<dbReference type="PANTHER" id="PTHR40252:SF2">
    <property type="entry name" value="BLR0328 PROTEIN"/>
    <property type="match status" value="1"/>
</dbReference>
<feature type="domain" description="FIST C-domain" evidence="2">
    <location>
        <begin position="247"/>
        <end position="377"/>
    </location>
</feature>
<proteinExistence type="predicted"/>
<gene>
    <name evidence="3" type="ORF">HNO53_16600</name>
</gene>
<dbReference type="SMART" id="SM01204">
    <property type="entry name" value="FIST_C"/>
    <property type="match status" value="1"/>
</dbReference>
<evidence type="ECO:0000259" key="2">
    <source>
        <dbReference type="SMART" id="SM01204"/>
    </source>
</evidence>
<dbReference type="Proteomes" id="UP000671845">
    <property type="component" value="Chromosome"/>
</dbReference>
<name>A0ABX7WIE0_9GAMM</name>
<dbReference type="NCBIfam" id="NF041558">
    <property type="entry name" value="NosP"/>
    <property type="match status" value="1"/>
</dbReference>
<dbReference type="Pfam" id="PF08495">
    <property type="entry name" value="FIST"/>
    <property type="match status" value="1"/>
</dbReference>
<sequence>MDIELPTPYVTANPDRHEAVLVAHSGSRDPDMAAQDLASRLLHPCLGGVLFFCSAEYDLEALGQAMEQHFGGVTLCGCTTAGEITDAGYGRGGITAIGFDQRDFALDHALLDDLDQVSLLAAQQLTDGLLERCRQAGIAPIKGHTFALTLLDGLSASEERVLATLNAALGSIPHFGGSAGDDNRLSGTHVYGNGRFRTGAAVVIMINTTLDFEVFTTHHLRPLDDKLVVTAADREHRRVIELNAEPAAEEYARLVGCRVDELDEETFARHPLAVRLHDHAYVRSIQRVNEDLSLSFYCAVENGIVLTAMRAAPILDDLRAALDEIRERLGPPRLVIGCDCFLRRLEIEADGISDAASALLRDYRVVGFNTYGEQCNGMHLNQTFTGVVIGQLRRSNGSR</sequence>
<dbReference type="InterPro" id="IPR013702">
    <property type="entry name" value="FIST_domain_N"/>
</dbReference>
<dbReference type="SMART" id="SM00897">
    <property type="entry name" value="FIST"/>
    <property type="match status" value="1"/>
</dbReference>
<accession>A0ABX7WIE0</accession>
<reference evidence="3 4" key="1">
    <citation type="journal article" date="2021" name="Front. Microbiol.">
        <title>Aerobic Denitrification and Heterotrophic Sulfur Oxidation in the Genus Halomonas Revealed by Six Novel Species Characterizations and Genome-Based Analysis.</title>
        <authorList>
            <person name="Wang L."/>
            <person name="Shao Z."/>
        </authorList>
    </citation>
    <scope>NUCLEOTIDE SEQUENCE [LARGE SCALE GENOMIC DNA]</scope>
    <source>
        <strain evidence="3 4">MCCC 1A13718</strain>
    </source>
</reference>
<dbReference type="Pfam" id="PF10442">
    <property type="entry name" value="FIST_C"/>
    <property type="match status" value="1"/>
</dbReference>
<organism evidence="3 4">
    <name type="scientific">Halomonas sulfidivorans</name>
    <dbReference type="NCBI Taxonomy" id="2733488"/>
    <lineage>
        <taxon>Bacteria</taxon>
        <taxon>Pseudomonadati</taxon>
        <taxon>Pseudomonadota</taxon>
        <taxon>Gammaproteobacteria</taxon>
        <taxon>Oceanospirillales</taxon>
        <taxon>Halomonadaceae</taxon>
        <taxon>Halomonas</taxon>
    </lineage>
</organism>
<feature type="domain" description="FIST" evidence="1">
    <location>
        <begin position="44"/>
        <end position="246"/>
    </location>
</feature>
<keyword evidence="4" id="KW-1185">Reference proteome</keyword>
<dbReference type="PANTHER" id="PTHR40252">
    <property type="entry name" value="BLR0328 PROTEIN"/>
    <property type="match status" value="1"/>
</dbReference>
<evidence type="ECO:0000259" key="1">
    <source>
        <dbReference type="SMART" id="SM00897"/>
    </source>
</evidence>